<evidence type="ECO:0000313" key="2">
    <source>
        <dbReference type="Proteomes" id="UP001341281"/>
    </source>
</evidence>
<sequence>DKRNTPWRRQPRRLAHIEVRRAHAGGELPIEVVQEADKRELQCWYREVNAGADPPAGAERDELVVGASEIHRRLAAQEPLRAELLRCVPHRRVPPDRPHVDEERGLGRDLPCTTAGVVDSCGTRSGAGAWSRSTSLNTDFRSDCAMVG</sequence>
<dbReference type="EMBL" id="CP144747">
    <property type="protein sequence ID" value="WVZ65661.1"/>
    <property type="molecule type" value="Genomic_DNA"/>
</dbReference>
<gene>
    <name evidence="1" type="ORF">U9M48_014986</name>
</gene>
<reference evidence="1 2" key="1">
    <citation type="submission" date="2024-02" db="EMBL/GenBank/DDBJ databases">
        <title>High-quality chromosome-scale genome assembly of Pensacola bahiagrass (Paspalum notatum Flugge var. saurae).</title>
        <authorList>
            <person name="Vega J.M."/>
            <person name="Podio M."/>
            <person name="Orjuela J."/>
            <person name="Siena L.A."/>
            <person name="Pessino S.C."/>
            <person name="Combes M.C."/>
            <person name="Mariac C."/>
            <person name="Albertini E."/>
            <person name="Pupilli F."/>
            <person name="Ortiz J.P.A."/>
            <person name="Leblanc O."/>
        </authorList>
    </citation>
    <scope>NUCLEOTIDE SEQUENCE [LARGE SCALE GENOMIC DNA]</scope>
    <source>
        <strain evidence="1">R1</strain>
        <tissue evidence="1">Leaf</tissue>
    </source>
</reference>
<dbReference type="Proteomes" id="UP001341281">
    <property type="component" value="Chromosome 03"/>
</dbReference>
<accession>A0AAQ3WLE6</accession>
<feature type="non-terminal residue" evidence="1">
    <location>
        <position position="148"/>
    </location>
</feature>
<dbReference type="AlphaFoldDB" id="A0AAQ3WLE6"/>
<name>A0AAQ3WLE6_PASNO</name>
<organism evidence="1 2">
    <name type="scientific">Paspalum notatum var. saurae</name>
    <dbReference type="NCBI Taxonomy" id="547442"/>
    <lineage>
        <taxon>Eukaryota</taxon>
        <taxon>Viridiplantae</taxon>
        <taxon>Streptophyta</taxon>
        <taxon>Embryophyta</taxon>
        <taxon>Tracheophyta</taxon>
        <taxon>Spermatophyta</taxon>
        <taxon>Magnoliopsida</taxon>
        <taxon>Liliopsida</taxon>
        <taxon>Poales</taxon>
        <taxon>Poaceae</taxon>
        <taxon>PACMAD clade</taxon>
        <taxon>Panicoideae</taxon>
        <taxon>Andropogonodae</taxon>
        <taxon>Paspaleae</taxon>
        <taxon>Paspalinae</taxon>
        <taxon>Paspalum</taxon>
    </lineage>
</organism>
<protein>
    <submittedName>
        <fullName evidence="1">Uncharacterized protein</fullName>
    </submittedName>
</protein>
<keyword evidence="2" id="KW-1185">Reference proteome</keyword>
<evidence type="ECO:0000313" key="1">
    <source>
        <dbReference type="EMBL" id="WVZ65661.1"/>
    </source>
</evidence>
<proteinExistence type="predicted"/>